<evidence type="ECO:0000313" key="2">
    <source>
        <dbReference type="Proteomes" id="UP000535020"/>
    </source>
</evidence>
<name>A0A7Y8Y2X5_9FLAO</name>
<organism evidence="1 2">
    <name type="scientific">Flavobacterium agri</name>
    <dbReference type="NCBI Taxonomy" id="2743471"/>
    <lineage>
        <taxon>Bacteria</taxon>
        <taxon>Pseudomonadati</taxon>
        <taxon>Bacteroidota</taxon>
        <taxon>Flavobacteriia</taxon>
        <taxon>Flavobacteriales</taxon>
        <taxon>Flavobacteriaceae</taxon>
        <taxon>Flavobacterium</taxon>
    </lineage>
</organism>
<dbReference type="AlphaFoldDB" id="A0A7Y8Y2X5"/>
<sequence>MSILGCGWLGLPLAKTLAAHGFNINGSTTSSQKLEVLQQSGIYPFLIALEDRSISGDITEFLKSSYTLVLDVPPKIKDAAPNSYVLKIRTLIPEIINAGIKNVLFISSTSVYGNEAVIATEELDPKPSTESGKQLFACENLLRETPDFQTTIIRFGGLIGSDRHPIKHLAGKENVENPDAPINLIHREDCLGIIIKIIENKIWGETFNAVAPYHPSREDYYTQKARAMNLPLPTFNRKNQSTGKQISSGKLIRFINYNFLHPEL</sequence>
<dbReference type="GO" id="GO:0004029">
    <property type="term" value="F:aldehyde dehydrogenase (NAD+) activity"/>
    <property type="evidence" value="ECO:0007669"/>
    <property type="project" value="TreeGrafter"/>
</dbReference>
<dbReference type="PANTHER" id="PTHR48079:SF6">
    <property type="entry name" value="NAD(P)-BINDING DOMAIN-CONTAINING PROTEIN-RELATED"/>
    <property type="match status" value="1"/>
</dbReference>
<dbReference type="Proteomes" id="UP000535020">
    <property type="component" value="Unassembled WGS sequence"/>
</dbReference>
<dbReference type="PANTHER" id="PTHR48079">
    <property type="entry name" value="PROTEIN YEEZ"/>
    <property type="match status" value="1"/>
</dbReference>
<reference evidence="1 2" key="1">
    <citation type="submission" date="2020-07" db="EMBL/GenBank/DDBJ databases">
        <authorList>
            <person name="Sun Q."/>
        </authorList>
    </citation>
    <scope>NUCLEOTIDE SEQUENCE [LARGE SCALE GENOMIC DNA]</scope>
    <source>
        <strain evidence="1 2">MAH-1</strain>
    </source>
</reference>
<dbReference type="Gene3D" id="3.40.50.720">
    <property type="entry name" value="NAD(P)-binding Rossmann-like Domain"/>
    <property type="match status" value="1"/>
</dbReference>
<dbReference type="GO" id="GO:0005737">
    <property type="term" value="C:cytoplasm"/>
    <property type="evidence" value="ECO:0007669"/>
    <property type="project" value="TreeGrafter"/>
</dbReference>
<dbReference type="EMBL" id="JACBJI010000002">
    <property type="protein sequence ID" value="NYA70265.1"/>
    <property type="molecule type" value="Genomic_DNA"/>
</dbReference>
<keyword evidence="2" id="KW-1185">Reference proteome</keyword>
<dbReference type="InterPro" id="IPR036291">
    <property type="entry name" value="NAD(P)-bd_dom_sf"/>
</dbReference>
<gene>
    <name evidence="1" type="ORF">HZF10_04980</name>
</gene>
<evidence type="ECO:0000313" key="1">
    <source>
        <dbReference type="EMBL" id="NYA70265.1"/>
    </source>
</evidence>
<accession>A0A7Y8Y2X5</accession>
<dbReference type="InterPro" id="IPR051783">
    <property type="entry name" value="NAD(P)-dependent_oxidoreduct"/>
</dbReference>
<protein>
    <submittedName>
        <fullName evidence="1">SDR family NAD(P)-dependent oxidoreductase</fullName>
    </submittedName>
</protein>
<comment type="caution">
    <text evidence="1">The sequence shown here is derived from an EMBL/GenBank/DDBJ whole genome shotgun (WGS) entry which is preliminary data.</text>
</comment>
<proteinExistence type="predicted"/>
<dbReference type="SUPFAM" id="SSF51735">
    <property type="entry name" value="NAD(P)-binding Rossmann-fold domains"/>
    <property type="match status" value="1"/>
</dbReference>